<evidence type="ECO:0000256" key="14">
    <source>
        <dbReference type="PIRSR" id="PIRSR002811-1"/>
    </source>
</evidence>
<dbReference type="NCBIfam" id="TIGR01391">
    <property type="entry name" value="dnaG"/>
    <property type="match status" value="1"/>
</dbReference>
<dbReference type="EMBL" id="BJYZ01000013">
    <property type="protein sequence ID" value="GEO38908.1"/>
    <property type="molecule type" value="Genomic_DNA"/>
</dbReference>
<keyword evidence="7 12" id="KW-0863">Zinc-finger</keyword>
<dbReference type="Pfam" id="PF01807">
    <property type="entry name" value="Zn_ribbon_DnaG"/>
    <property type="match status" value="1"/>
</dbReference>
<dbReference type="InterPro" id="IPR006295">
    <property type="entry name" value="DNA_primase_DnaG"/>
</dbReference>
<comment type="cofactor">
    <cofactor evidence="12 13 14">
        <name>Zn(2+)</name>
        <dbReference type="ChEBI" id="CHEBI:29105"/>
    </cofactor>
    <text evidence="12 13 14">Binds 1 zinc ion per monomer.</text>
</comment>
<dbReference type="GO" id="GO:0006269">
    <property type="term" value="P:DNA replication, synthesis of primer"/>
    <property type="evidence" value="ECO:0007669"/>
    <property type="project" value="UniProtKB-UniRule"/>
</dbReference>
<feature type="zinc finger region" description="CHC2-type" evidence="12 14">
    <location>
        <begin position="38"/>
        <end position="62"/>
    </location>
</feature>
<feature type="domain" description="Toprim" evidence="16">
    <location>
        <begin position="256"/>
        <end position="342"/>
    </location>
</feature>
<keyword evidence="3 12" id="KW-0808">Transferase</keyword>
<evidence type="ECO:0000313" key="18">
    <source>
        <dbReference type="Proteomes" id="UP000321523"/>
    </source>
</evidence>
<dbReference type="InterPro" id="IPR050219">
    <property type="entry name" value="DnaG_primase"/>
</dbReference>
<dbReference type="AlphaFoldDB" id="A0A512DQY3"/>
<dbReference type="SMART" id="SM00493">
    <property type="entry name" value="TOPRIM"/>
    <property type="match status" value="1"/>
</dbReference>
<evidence type="ECO:0000256" key="6">
    <source>
        <dbReference type="ARBA" id="ARBA00022723"/>
    </source>
</evidence>
<dbReference type="GO" id="GO:0003899">
    <property type="term" value="F:DNA-directed RNA polymerase activity"/>
    <property type="evidence" value="ECO:0007669"/>
    <property type="project" value="UniProtKB-UniRule"/>
</dbReference>
<evidence type="ECO:0000256" key="3">
    <source>
        <dbReference type="ARBA" id="ARBA00022679"/>
    </source>
</evidence>
<dbReference type="GO" id="GO:0008270">
    <property type="term" value="F:zinc ion binding"/>
    <property type="evidence" value="ECO:0007669"/>
    <property type="project" value="UniProtKB-UniRule"/>
</dbReference>
<comment type="domain">
    <text evidence="12">Contains an N-terminal zinc-binding domain, a central core domain that contains the primase activity, and a C-terminal DnaB-binding domain.</text>
</comment>
<evidence type="ECO:0000256" key="9">
    <source>
        <dbReference type="ARBA" id="ARBA00022842"/>
    </source>
</evidence>
<dbReference type="InterPro" id="IPR034151">
    <property type="entry name" value="TOPRIM_DnaG_bac"/>
</dbReference>
<accession>A0A512DQY3</accession>
<evidence type="ECO:0000256" key="13">
    <source>
        <dbReference type="PIRNR" id="PIRNR002811"/>
    </source>
</evidence>
<dbReference type="OrthoDB" id="9803773at2"/>
<dbReference type="Pfam" id="PF08275">
    <property type="entry name" value="DNAG_N"/>
    <property type="match status" value="1"/>
</dbReference>
<evidence type="ECO:0000313" key="17">
    <source>
        <dbReference type="EMBL" id="GEO38908.1"/>
    </source>
</evidence>
<protein>
    <recommendedName>
        <fullName evidence="12 13">DNA primase</fullName>
        <ecNumber evidence="12">2.7.7.101</ecNumber>
    </recommendedName>
</protein>
<dbReference type="Proteomes" id="UP000321523">
    <property type="component" value="Unassembled WGS sequence"/>
</dbReference>
<keyword evidence="4 12" id="KW-0548">Nucleotidyltransferase</keyword>
<evidence type="ECO:0000256" key="15">
    <source>
        <dbReference type="SAM" id="MobiDB-lite"/>
    </source>
</evidence>
<evidence type="ECO:0000256" key="2">
    <source>
        <dbReference type="ARBA" id="ARBA00022515"/>
    </source>
</evidence>
<dbReference type="InterPro" id="IPR030846">
    <property type="entry name" value="DnaG_bac"/>
</dbReference>
<keyword evidence="6 12" id="KW-0479">Metal-binding</keyword>
<keyword evidence="9" id="KW-0460">Magnesium</keyword>
<dbReference type="GO" id="GO:0000428">
    <property type="term" value="C:DNA-directed RNA polymerase complex"/>
    <property type="evidence" value="ECO:0007669"/>
    <property type="project" value="UniProtKB-KW"/>
</dbReference>
<keyword evidence="5 12" id="KW-0235">DNA replication</keyword>
<evidence type="ECO:0000256" key="7">
    <source>
        <dbReference type="ARBA" id="ARBA00022771"/>
    </source>
</evidence>
<dbReference type="Gene3D" id="3.40.1360.10">
    <property type="match status" value="1"/>
</dbReference>
<evidence type="ECO:0000256" key="12">
    <source>
        <dbReference type="HAMAP-Rule" id="MF_00974"/>
    </source>
</evidence>
<dbReference type="InterPro" id="IPR006171">
    <property type="entry name" value="TOPRIM_dom"/>
</dbReference>
<dbReference type="Gene3D" id="3.90.980.10">
    <property type="entry name" value="DNA primase, catalytic core, N-terminal domain"/>
    <property type="match status" value="1"/>
</dbReference>
<dbReference type="InterPro" id="IPR013264">
    <property type="entry name" value="DNAG_N"/>
</dbReference>
<comment type="subunit">
    <text evidence="12">Monomer. Interacts with DnaB.</text>
</comment>
<feature type="region of interest" description="Disordered" evidence="15">
    <location>
        <begin position="431"/>
        <end position="472"/>
    </location>
</feature>
<dbReference type="EC" id="2.7.7.101" evidence="12"/>
<dbReference type="GO" id="GO:0005737">
    <property type="term" value="C:cytoplasm"/>
    <property type="evidence" value="ECO:0007669"/>
    <property type="project" value="TreeGrafter"/>
</dbReference>
<dbReference type="RefSeq" id="WP_044429140.1">
    <property type="nucleotide sequence ID" value="NZ_BJYZ01000013.1"/>
</dbReference>
<dbReference type="PROSITE" id="PS50880">
    <property type="entry name" value="TOPRIM"/>
    <property type="match status" value="1"/>
</dbReference>
<keyword evidence="1 12" id="KW-0240">DNA-directed RNA polymerase</keyword>
<dbReference type="Pfam" id="PF13662">
    <property type="entry name" value="Toprim_4"/>
    <property type="match status" value="1"/>
</dbReference>
<comment type="caution">
    <text evidence="17">The sequence shown here is derived from an EMBL/GenBank/DDBJ whole genome shotgun (WGS) entry which is preliminary data.</text>
</comment>
<evidence type="ECO:0000256" key="11">
    <source>
        <dbReference type="ARBA" id="ARBA00023163"/>
    </source>
</evidence>
<sequence length="622" mass="69501">MAFPPQFLEELRARLALSDVVGKRMRLIRAGREFKAPCPFHNEKTPSFYVNDQKGFFHCFGCGAHGDIIGFAMRHDNLAFPEAVEQLAAEAGLQVPQSTPEDRQRFERQKSLHDLVEAACRWFELQLFAPSGRVALEYLHGRGLDEEAITRFRLGHAPSDGNALRIHLAREGFKEPDMIEAGLVRPSDYGGGAFSFFRNRVMFPVTDRRGRVVAFGGRILEGEGPKYINSADNPLFHKGKLLYNMSRARQAAADDKPVIVVEGYMDVIALVRAGFEGAVAPLGTALTESQILELWKLSPSGQRVPILCFDGDNAGQRAAFRAVERILPHLMPDHSVKVAFMEGGEDPDSLIRKQGAKAMQEVLDGARPLADVLWQMEAEGRAVDSPEARAGLQAALDERVGTINDRTVQSLYRDEMRRRFYEKFRARPAFQQPFQGRQGGPGRFGGRNFRQPRNTDPPPDYQRSRPRPAREGRERVLLATMLNHPELFEEFGEALGEVQFLAQPLDLLRQAVVSVLVEHPGLDAAALGSHLTSKGFSNLEDVVGAASFLYAFARAEATLDQARRGWADVWGQTYCDHIRSERQEATQSLARDLNMDNWSRLKALQEAEAGAAEFDDDPDLEY</sequence>
<dbReference type="InterPro" id="IPR037068">
    <property type="entry name" value="DNA_primase_core_N_sf"/>
</dbReference>
<proteinExistence type="inferred from homology"/>
<dbReference type="PANTHER" id="PTHR30313">
    <property type="entry name" value="DNA PRIMASE"/>
    <property type="match status" value="1"/>
</dbReference>
<keyword evidence="18" id="KW-1185">Reference proteome</keyword>
<dbReference type="GO" id="GO:0003677">
    <property type="term" value="F:DNA binding"/>
    <property type="evidence" value="ECO:0007669"/>
    <property type="project" value="UniProtKB-KW"/>
</dbReference>
<keyword evidence="2 12" id="KW-0639">Primosome</keyword>
<evidence type="ECO:0000259" key="16">
    <source>
        <dbReference type="PROSITE" id="PS50880"/>
    </source>
</evidence>
<dbReference type="FunFam" id="3.40.1360.10:FF:000002">
    <property type="entry name" value="DNA primase"/>
    <property type="match status" value="1"/>
</dbReference>
<keyword evidence="8 12" id="KW-0862">Zinc</keyword>
<evidence type="ECO:0000256" key="8">
    <source>
        <dbReference type="ARBA" id="ARBA00022833"/>
    </source>
</evidence>
<keyword evidence="11 12" id="KW-0804">Transcription</keyword>
<comment type="similarity">
    <text evidence="12 13">Belongs to the DnaG primase family.</text>
</comment>
<keyword evidence="10 12" id="KW-0238">DNA-binding</keyword>
<dbReference type="FunFam" id="3.90.580.10:FF:000001">
    <property type="entry name" value="DNA primase"/>
    <property type="match status" value="1"/>
</dbReference>
<dbReference type="PANTHER" id="PTHR30313:SF2">
    <property type="entry name" value="DNA PRIMASE"/>
    <property type="match status" value="1"/>
</dbReference>
<dbReference type="Gene3D" id="3.90.580.10">
    <property type="entry name" value="Zinc finger, CHC2-type domain"/>
    <property type="match status" value="1"/>
</dbReference>
<name>A0A512DQY3_9PROT</name>
<dbReference type="SMART" id="SM00400">
    <property type="entry name" value="ZnF_CHCC"/>
    <property type="match status" value="1"/>
</dbReference>
<dbReference type="PIRSF" id="PIRSF002811">
    <property type="entry name" value="DnaG"/>
    <property type="match status" value="1"/>
</dbReference>
<gene>
    <name evidence="12 17" type="primary">dnaG</name>
    <name evidence="17" type="ORF">SAE02_30560</name>
</gene>
<evidence type="ECO:0000256" key="10">
    <source>
        <dbReference type="ARBA" id="ARBA00023125"/>
    </source>
</evidence>
<dbReference type="InterPro" id="IPR036977">
    <property type="entry name" value="DNA_primase_Znf_CHC2"/>
</dbReference>
<dbReference type="InterPro" id="IPR002694">
    <property type="entry name" value="Znf_CHC2"/>
</dbReference>
<organism evidence="17 18">
    <name type="scientific">Skermanella aerolata</name>
    <dbReference type="NCBI Taxonomy" id="393310"/>
    <lineage>
        <taxon>Bacteria</taxon>
        <taxon>Pseudomonadati</taxon>
        <taxon>Pseudomonadota</taxon>
        <taxon>Alphaproteobacteria</taxon>
        <taxon>Rhodospirillales</taxon>
        <taxon>Azospirillaceae</taxon>
        <taxon>Skermanella</taxon>
    </lineage>
</organism>
<evidence type="ECO:0000256" key="4">
    <source>
        <dbReference type="ARBA" id="ARBA00022695"/>
    </source>
</evidence>
<evidence type="ECO:0000256" key="5">
    <source>
        <dbReference type="ARBA" id="ARBA00022705"/>
    </source>
</evidence>
<comment type="catalytic activity">
    <reaction evidence="12">
        <text>ssDNA + n NTP = ssDNA/pppN(pN)n-1 hybrid + (n-1) diphosphate.</text>
        <dbReference type="EC" id="2.7.7.101"/>
    </reaction>
</comment>
<dbReference type="HAMAP" id="MF_00974">
    <property type="entry name" value="DNA_primase_DnaG"/>
    <property type="match status" value="1"/>
</dbReference>
<comment type="function">
    <text evidence="12 13">RNA polymerase that catalyzes the synthesis of short RNA molecules used as primers for DNA polymerase during DNA replication.</text>
</comment>
<evidence type="ECO:0000256" key="1">
    <source>
        <dbReference type="ARBA" id="ARBA00022478"/>
    </source>
</evidence>
<dbReference type="GO" id="GO:1990077">
    <property type="term" value="C:primosome complex"/>
    <property type="evidence" value="ECO:0007669"/>
    <property type="project" value="UniProtKB-KW"/>
</dbReference>
<dbReference type="CDD" id="cd03364">
    <property type="entry name" value="TOPRIM_DnaG_primases"/>
    <property type="match status" value="1"/>
</dbReference>
<dbReference type="SUPFAM" id="SSF56731">
    <property type="entry name" value="DNA primase core"/>
    <property type="match status" value="1"/>
</dbReference>
<dbReference type="SUPFAM" id="SSF57783">
    <property type="entry name" value="Zinc beta-ribbon"/>
    <property type="match status" value="1"/>
</dbReference>
<reference evidence="17 18" key="1">
    <citation type="submission" date="2019-07" db="EMBL/GenBank/DDBJ databases">
        <title>Whole genome shotgun sequence of Skermanella aerolata NBRC 106429.</title>
        <authorList>
            <person name="Hosoyama A."/>
            <person name="Uohara A."/>
            <person name="Ohji S."/>
            <person name="Ichikawa N."/>
        </authorList>
    </citation>
    <scope>NUCLEOTIDE SEQUENCE [LARGE SCALE GENOMIC DNA]</scope>
    <source>
        <strain evidence="17 18">NBRC 106429</strain>
    </source>
</reference>